<gene>
    <name evidence="5" type="primary">si:dkeyp-118a3.2</name>
</gene>
<feature type="compositionally biased region" description="Basic and acidic residues" evidence="1">
    <location>
        <begin position="554"/>
        <end position="563"/>
    </location>
</feature>
<evidence type="ECO:0000256" key="2">
    <source>
        <dbReference type="SAM" id="Phobius"/>
    </source>
</evidence>
<feature type="compositionally biased region" description="Basic and acidic residues" evidence="1">
    <location>
        <begin position="383"/>
        <end position="410"/>
    </location>
</feature>
<feature type="region of interest" description="Disordered" evidence="1">
    <location>
        <begin position="548"/>
        <end position="628"/>
    </location>
</feature>
<keyword evidence="2" id="KW-0812">Transmembrane</keyword>
<proteinExistence type="predicted"/>
<dbReference type="Proteomes" id="UP000515150">
    <property type="component" value="Chromosome 1"/>
</dbReference>
<organism evidence="4 5">
    <name type="scientific">Betta splendens</name>
    <name type="common">Siamese fighting fish</name>
    <dbReference type="NCBI Taxonomy" id="158456"/>
    <lineage>
        <taxon>Eukaryota</taxon>
        <taxon>Metazoa</taxon>
        <taxon>Chordata</taxon>
        <taxon>Craniata</taxon>
        <taxon>Vertebrata</taxon>
        <taxon>Euteleostomi</taxon>
        <taxon>Actinopterygii</taxon>
        <taxon>Neopterygii</taxon>
        <taxon>Teleostei</taxon>
        <taxon>Neoteleostei</taxon>
        <taxon>Acanthomorphata</taxon>
        <taxon>Anabantaria</taxon>
        <taxon>Anabantiformes</taxon>
        <taxon>Anabantoidei</taxon>
        <taxon>Osphronemidae</taxon>
        <taxon>Betta</taxon>
    </lineage>
</organism>
<dbReference type="InParanoid" id="A0A6P7KTI3"/>
<protein>
    <submittedName>
        <fullName evidence="5">Retinitis pigmentosa 1-like 1 protein</fullName>
    </submittedName>
</protein>
<feature type="compositionally biased region" description="Basic and acidic residues" evidence="1">
    <location>
        <begin position="237"/>
        <end position="252"/>
    </location>
</feature>
<feature type="region of interest" description="Disordered" evidence="1">
    <location>
        <begin position="212"/>
        <end position="448"/>
    </location>
</feature>
<accession>A0A6P7KTI3</accession>
<dbReference type="AlphaFoldDB" id="A0A6P7KTI3"/>
<name>A0A6P7KTI3_BETSP</name>
<feature type="compositionally biased region" description="Acidic residues" evidence="1">
    <location>
        <begin position="564"/>
        <end position="573"/>
    </location>
</feature>
<feature type="compositionally biased region" description="Acidic residues" evidence="1">
    <location>
        <begin position="308"/>
        <end position="317"/>
    </location>
</feature>
<evidence type="ECO:0000313" key="4">
    <source>
        <dbReference type="Proteomes" id="UP000515150"/>
    </source>
</evidence>
<keyword evidence="3" id="KW-0732">Signal</keyword>
<dbReference type="KEGG" id="bspl:114843429"/>
<evidence type="ECO:0000256" key="1">
    <source>
        <dbReference type="SAM" id="MobiDB-lite"/>
    </source>
</evidence>
<sequence>MDYCVLNGFLVAILIQHCTSEGLSTSNQSLSVVSFKDVRAPPHEPDVPHVDVVPVVAPPSLKEVQQVMQEASERVEGHAAEEVLKELLEKVEAAMGQVEGGGEGKGDEAAVQKAVTEDALGADKGDSDTKDVLEQEAEEEVVEGKDMGPEGGDTAAGKEQVVAEVDAFKDIAEEEERVVKKKKGLTAAGSVEETAAAGGTGDRVEVINKSLDTGVSQEEKGATSKEAGGDLTAQEAKVADDHEQVGRSKAEGPAETGTLKAEPTLRVVTMALGDEQENAGASDPGLAGAGAEQPGDAGGEDGALAEEAPADENEGEIETSPSDSNDMEVPNTVAEEEGGDPATGPSTEGKPEGGAVDEGADVSVETGGGRDGVSEVSEVSESAADKEGEPPAGGDHPEPSRGSGTEHREVLPPPDFDAAASEEQGPAPGPRPSPALGGKSPEDEQSKLANEIVTSTDDLLKSDAAAAAAAAQPTLDNVVTDVLAPGARPERNEAGWTNELVEGAAGAAEPAEPGLEAWKIGAIAAAVFLLVETFIILVYIVKRRSRSSAPARQRASEDGRVEPEEATGGDCSDDTLPADSEQAALDPPDVASTLAHSDAGQHQEGDATAMSGLPSGPAAQPELRTSML</sequence>
<keyword evidence="2" id="KW-0472">Membrane</keyword>
<evidence type="ECO:0000313" key="5">
    <source>
        <dbReference type="RefSeq" id="XP_028985842.1"/>
    </source>
</evidence>
<feature type="signal peptide" evidence="3">
    <location>
        <begin position="1"/>
        <end position="20"/>
    </location>
</feature>
<keyword evidence="2" id="KW-1133">Transmembrane helix</keyword>
<feature type="compositionally biased region" description="Basic and acidic residues" evidence="1">
    <location>
        <begin position="121"/>
        <end position="133"/>
    </location>
</feature>
<dbReference type="GeneID" id="114843429"/>
<feature type="region of interest" description="Disordered" evidence="1">
    <location>
        <begin position="117"/>
        <end position="157"/>
    </location>
</feature>
<reference evidence="5" key="1">
    <citation type="submission" date="2025-08" db="UniProtKB">
        <authorList>
            <consortium name="RefSeq"/>
        </authorList>
    </citation>
    <scope>IDENTIFICATION</scope>
</reference>
<dbReference type="OrthoDB" id="9937655at2759"/>
<feature type="transmembrane region" description="Helical" evidence="2">
    <location>
        <begin position="520"/>
        <end position="541"/>
    </location>
</feature>
<keyword evidence="4" id="KW-1185">Reference proteome</keyword>
<dbReference type="RefSeq" id="XP_028985842.1">
    <property type="nucleotide sequence ID" value="XM_029130009.3"/>
</dbReference>
<feature type="chain" id="PRO_5028366123" evidence="3">
    <location>
        <begin position="21"/>
        <end position="628"/>
    </location>
</feature>
<evidence type="ECO:0000256" key="3">
    <source>
        <dbReference type="SAM" id="SignalP"/>
    </source>
</evidence>